<dbReference type="Gene3D" id="1.20.1250.20">
    <property type="entry name" value="MFS general substrate transporter like domains"/>
    <property type="match status" value="1"/>
</dbReference>
<feature type="transmembrane region" description="Helical" evidence="5">
    <location>
        <begin position="290"/>
        <end position="308"/>
    </location>
</feature>
<dbReference type="CDD" id="cd17364">
    <property type="entry name" value="MFS_PhT"/>
    <property type="match status" value="1"/>
</dbReference>
<dbReference type="EMBL" id="LT853614">
    <property type="protein sequence ID" value="SMQ44834.1"/>
    <property type="molecule type" value="Genomic_DNA"/>
</dbReference>
<feature type="transmembrane region" description="Helical" evidence="5">
    <location>
        <begin position="367"/>
        <end position="385"/>
    </location>
</feature>
<dbReference type="InterPro" id="IPR036259">
    <property type="entry name" value="MFS_trans_sf"/>
</dbReference>
<evidence type="ECO:0000256" key="3">
    <source>
        <dbReference type="ARBA" id="ARBA00022989"/>
    </source>
</evidence>
<sequence>MSAAADFSAMDSQKFNRFHLKTILVSGVGFYTDALDIFIINLAIPMIAFSWFFVPGATEPSKASAMPSIVTSLLKASTQVGTLCGQLVFGYLGDKLGRKATYGLVLAIMIIASFNTSLAADTKGFIGIGGMLIFWRLVLGVGIGGDYPISAVIASEFASVSTRGLMVAAVFSMQGMGILTGCLFSTLLLLILKPTLQPVDSTTIYVSNFDNVWRILFFIGVLPAIAAVYWRLQVPETPRFSAAKGDHDTAMKDLSKVMHEIQGSNGGDISEKYTHITFGQLFGNWKNGKVLFACAMAWFLLDVGFYGVQLNQSDILKFIGYAKGATAYEYFLNQSIGNLILSLCGTVPGYFFTVALIEKMGRIKIQLMGFGILTAIFVVLTIFYHQMKGTIWLVIAFTAANFFFNFGPNTTTFILPAEIFPTKYRSTCHGISAATGKAGAILAAFGFDQIKGKNGENMTTVLAIFTACMIGGFLVTFWVPETKGKSLEELGDAFYHPDLVAQHPAPMVTEKKNKE</sequence>
<dbReference type="SUPFAM" id="SSF103473">
    <property type="entry name" value="MFS general substrate transporter"/>
    <property type="match status" value="1"/>
</dbReference>
<dbReference type="PROSITE" id="PS00217">
    <property type="entry name" value="SUGAR_TRANSPORT_2"/>
    <property type="match status" value="1"/>
</dbReference>
<dbReference type="GO" id="GO:0022857">
    <property type="term" value="F:transmembrane transporter activity"/>
    <property type="evidence" value="ECO:0007669"/>
    <property type="project" value="InterPro"/>
</dbReference>
<evidence type="ECO:0000259" key="6">
    <source>
        <dbReference type="PROSITE" id="PS50850"/>
    </source>
</evidence>
<dbReference type="InterPro" id="IPR005829">
    <property type="entry name" value="Sugar_transporter_CS"/>
</dbReference>
<dbReference type="PROSITE" id="PS50850">
    <property type="entry name" value="MFS"/>
    <property type="match status" value="1"/>
</dbReference>
<dbReference type="InterPro" id="IPR005828">
    <property type="entry name" value="MFS_sugar_transport-like"/>
</dbReference>
<feature type="transmembrane region" description="Helical" evidence="5">
    <location>
        <begin position="125"/>
        <end position="144"/>
    </location>
</feature>
<feature type="transmembrane region" description="Helical" evidence="5">
    <location>
        <begin position="427"/>
        <end position="447"/>
    </location>
</feature>
<feature type="domain" description="Major facilitator superfamily (MFS) profile" evidence="6">
    <location>
        <begin position="22"/>
        <end position="483"/>
    </location>
</feature>
<keyword evidence="2 5" id="KW-0812">Transmembrane</keyword>
<gene>
    <name evidence="7" type="primary">Pho84-2</name>
</gene>
<comment type="subcellular location">
    <subcellularLocation>
        <location evidence="1">Membrane</location>
        <topology evidence="1">Multi-pass membrane protein</topology>
    </subcellularLocation>
</comment>
<organism evidence="7">
    <name type="scientific">Blastocladiella emersonii</name>
    <name type="common">Aquatic fungus</name>
    <dbReference type="NCBI Taxonomy" id="4808"/>
    <lineage>
        <taxon>Eukaryota</taxon>
        <taxon>Fungi</taxon>
        <taxon>Fungi incertae sedis</taxon>
        <taxon>Blastocladiomycota</taxon>
        <taxon>Blastocladiomycetes</taxon>
        <taxon>Blastocladiales</taxon>
        <taxon>Blastocladiaceae</taxon>
        <taxon>Blastocladiella</taxon>
    </lineage>
</organism>
<feature type="transmembrane region" description="Helical" evidence="5">
    <location>
        <begin position="459"/>
        <end position="479"/>
    </location>
</feature>
<proteinExistence type="predicted"/>
<dbReference type="PANTHER" id="PTHR24064">
    <property type="entry name" value="SOLUTE CARRIER FAMILY 22 MEMBER"/>
    <property type="match status" value="1"/>
</dbReference>
<feature type="transmembrane region" description="Helical" evidence="5">
    <location>
        <begin position="391"/>
        <end position="415"/>
    </location>
</feature>
<evidence type="ECO:0000256" key="5">
    <source>
        <dbReference type="SAM" id="Phobius"/>
    </source>
</evidence>
<keyword evidence="4 5" id="KW-0472">Membrane</keyword>
<dbReference type="Pfam" id="PF00083">
    <property type="entry name" value="Sugar_tr"/>
    <property type="match status" value="1"/>
</dbReference>
<dbReference type="InterPro" id="IPR020846">
    <property type="entry name" value="MFS_dom"/>
</dbReference>
<feature type="transmembrane region" description="Helical" evidence="5">
    <location>
        <begin position="100"/>
        <end position="119"/>
    </location>
</feature>
<evidence type="ECO:0000256" key="2">
    <source>
        <dbReference type="ARBA" id="ARBA00022692"/>
    </source>
</evidence>
<dbReference type="GO" id="GO:0016020">
    <property type="term" value="C:membrane"/>
    <property type="evidence" value="ECO:0007669"/>
    <property type="project" value="UniProtKB-SubCell"/>
</dbReference>
<evidence type="ECO:0000313" key="7">
    <source>
        <dbReference type="EMBL" id="SMQ44834.1"/>
    </source>
</evidence>
<keyword evidence="3 5" id="KW-1133">Transmembrane helix</keyword>
<feature type="transmembrane region" description="Helical" evidence="5">
    <location>
        <begin position="165"/>
        <end position="192"/>
    </location>
</feature>
<feature type="transmembrane region" description="Helical" evidence="5">
    <location>
        <begin position="23"/>
        <end position="53"/>
    </location>
</feature>
<feature type="transmembrane region" description="Helical" evidence="5">
    <location>
        <begin position="336"/>
        <end position="355"/>
    </location>
</feature>
<accession>A0A238HJY5</accession>
<evidence type="ECO:0000256" key="4">
    <source>
        <dbReference type="ARBA" id="ARBA00023136"/>
    </source>
</evidence>
<evidence type="ECO:0000256" key="1">
    <source>
        <dbReference type="ARBA" id="ARBA00004141"/>
    </source>
</evidence>
<feature type="transmembrane region" description="Helical" evidence="5">
    <location>
        <begin position="212"/>
        <end position="232"/>
    </location>
</feature>
<feature type="transmembrane region" description="Helical" evidence="5">
    <location>
        <begin position="73"/>
        <end position="93"/>
    </location>
</feature>
<reference evidence="7" key="1">
    <citation type="submission" date="2017-05" db="EMBL/GenBank/DDBJ databases">
        <authorList>
            <person name="Song R."/>
            <person name="Chenine A.L."/>
            <person name="Ruprecht R.M."/>
        </authorList>
    </citation>
    <scope>NUCLEOTIDE SEQUENCE</scope>
</reference>
<dbReference type="AlphaFoldDB" id="A0A238HJY5"/>
<name>A0A238HJY5_BLAEM</name>
<protein>
    <submittedName>
        <fullName evidence="7">High affinity phosphate transporter</fullName>
    </submittedName>
</protein>